<dbReference type="SUPFAM" id="SSF56281">
    <property type="entry name" value="Metallo-hydrolase/oxidoreductase"/>
    <property type="match status" value="1"/>
</dbReference>
<keyword evidence="4" id="KW-0234">DNA repair</keyword>
<evidence type="ECO:0000313" key="8">
    <source>
        <dbReference type="EMBL" id="KAA8912682.1"/>
    </source>
</evidence>
<dbReference type="InterPro" id="IPR011084">
    <property type="entry name" value="DRMBL"/>
</dbReference>
<comment type="similarity">
    <text evidence="2">Belongs to the DNA repair metallo-beta-lactamase (DRMBL) family.</text>
</comment>
<organism evidence="8 9">
    <name type="scientific">Trichomonascus ciferrii</name>
    <dbReference type="NCBI Taxonomy" id="44093"/>
    <lineage>
        <taxon>Eukaryota</taxon>
        <taxon>Fungi</taxon>
        <taxon>Dikarya</taxon>
        <taxon>Ascomycota</taxon>
        <taxon>Saccharomycotina</taxon>
        <taxon>Dipodascomycetes</taxon>
        <taxon>Dipodascales</taxon>
        <taxon>Trichomonascaceae</taxon>
        <taxon>Trichomonascus</taxon>
        <taxon>Trichomonascus ciferrii complex</taxon>
    </lineage>
</organism>
<gene>
    <name evidence="8" type="ORF">TRICI_003400</name>
</gene>
<keyword evidence="5" id="KW-0539">Nucleus</keyword>
<dbReference type="InterPro" id="IPR036866">
    <property type="entry name" value="RibonucZ/Hydroxyglut_hydro"/>
</dbReference>
<evidence type="ECO:0000259" key="7">
    <source>
        <dbReference type="SMART" id="SM00849"/>
    </source>
</evidence>
<keyword evidence="9" id="KW-1185">Reference proteome</keyword>
<protein>
    <recommendedName>
        <fullName evidence="7">Metallo-beta-lactamase domain-containing protein</fullName>
    </recommendedName>
</protein>
<dbReference type="GO" id="GO:0006303">
    <property type="term" value="P:double-strand break repair via nonhomologous end joining"/>
    <property type="evidence" value="ECO:0007669"/>
    <property type="project" value="TreeGrafter"/>
</dbReference>
<dbReference type="AlphaFoldDB" id="A0A642V3W8"/>
<evidence type="ECO:0000313" key="9">
    <source>
        <dbReference type="Proteomes" id="UP000761534"/>
    </source>
</evidence>
<evidence type="ECO:0000256" key="2">
    <source>
        <dbReference type="ARBA" id="ARBA00010304"/>
    </source>
</evidence>
<dbReference type="GO" id="GO:0035312">
    <property type="term" value="F:5'-3' DNA exonuclease activity"/>
    <property type="evidence" value="ECO:0007669"/>
    <property type="project" value="TreeGrafter"/>
</dbReference>
<evidence type="ECO:0000256" key="4">
    <source>
        <dbReference type="ARBA" id="ARBA00023204"/>
    </source>
</evidence>
<dbReference type="Gene3D" id="3.40.50.12650">
    <property type="match status" value="1"/>
</dbReference>
<dbReference type="PANTHER" id="PTHR23240">
    <property type="entry name" value="DNA CROSS-LINK REPAIR PROTEIN PSO2/SNM1-RELATED"/>
    <property type="match status" value="1"/>
</dbReference>
<dbReference type="GO" id="GO:0003684">
    <property type="term" value="F:damaged DNA binding"/>
    <property type="evidence" value="ECO:0007669"/>
    <property type="project" value="TreeGrafter"/>
</dbReference>
<proteinExistence type="inferred from homology"/>
<evidence type="ECO:0000256" key="6">
    <source>
        <dbReference type="SAM" id="MobiDB-lite"/>
    </source>
</evidence>
<sequence length="551" mass="62326">MGVAKADKPEGRPRSKTSAKKIHDFFGQRPSGDNGASGRIEETEDTSATDILCPMCNKGIGHLKEMRSRVLHVEECLGVAAEEIVSEECAETEPSMEFPESETTLVATDQTKDVVHHTSFSGTEYEENGTLETLTEVTESLTCSSVGIITNEPTKDESTMPVSDLKTKRPVPFYKILQIGNQKIAVDAFSYGPIPGVRSFFLTHFHSDHYGGLSKLWKHGIIYCTPATSRLVQMYLQVDPEYIREIEVNEWCVLDGIEILFLEANHCPGSVIILFSVPDYTILHTGDFRACESQVVRLKQLLRQRPINALYLDTTYLDPTHSFPSQDDVIKACGEYCFNFKQCGEAKSRMPTIERFFKPIPNAATQRPNNEYNPLVLVGTYTIGKERLAVHIAERLDTKIFTQDRKRDTLAAIGDEKLDSLLGTNGFECGVHLVNMRQLNWYSLEEYFRPLSKCFTHLLAFMPTGWAFKSGNKTADGSTAPEFGQKELERCRQIREKTHLFKVPYSEHSSFLELQYFCTSLPIVRVIPTVNTAGQNSRNKMNYYLEKWTKK</sequence>
<feature type="domain" description="Metallo-beta-lactamase" evidence="7">
    <location>
        <begin position="170"/>
        <end position="335"/>
    </location>
</feature>
<dbReference type="InterPro" id="IPR001279">
    <property type="entry name" value="Metallo-B-lactamas"/>
</dbReference>
<dbReference type="OrthoDB" id="262529at2759"/>
<name>A0A642V3W8_9ASCO</name>
<feature type="compositionally biased region" description="Basic and acidic residues" evidence="6">
    <location>
        <begin position="1"/>
        <end position="13"/>
    </location>
</feature>
<accession>A0A642V3W8</accession>
<evidence type="ECO:0000256" key="1">
    <source>
        <dbReference type="ARBA" id="ARBA00004123"/>
    </source>
</evidence>
<dbReference type="EMBL" id="SWFS01000248">
    <property type="protein sequence ID" value="KAA8912682.1"/>
    <property type="molecule type" value="Genomic_DNA"/>
</dbReference>
<comment type="subcellular location">
    <subcellularLocation>
        <location evidence="1">Nucleus</location>
    </subcellularLocation>
</comment>
<dbReference type="Pfam" id="PF00753">
    <property type="entry name" value="Lactamase_B"/>
    <property type="match status" value="1"/>
</dbReference>
<keyword evidence="3" id="KW-0227">DNA damage</keyword>
<dbReference type="Proteomes" id="UP000761534">
    <property type="component" value="Unassembled WGS sequence"/>
</dbReference>
<dbReference type="SMART" id="SM00849">
    <property type="entry name" value="Lactamase_B"/>
    <property type="match status" value="1"/>
</dbReference>
<feature type="region of interest" description="Disordered" evidence="6">
    <location>
        <begin position="1"/>
        <end position="45"/>
    </location>
</feature>
<comment type="caution">
    <text evidence="8">The sequence shown here is derived from an EMBL/GenBank/DDBJ whole genome shotgun (WGS) entry which is preliminary data.</text>
</comment>
<dbReference type="Pfam" id="PF07522">
    <property type="entry name" value="DRMBL"/>
    <property type="match status" value="1"/>
</dbReference>
<dbReference type="PANTHER" id="PTHR23240:SF6">
    <property type="entry name" value="DNA CROSS-LINK REPAIR 1A PROTEIN"/>
    <property type="match status" value="1"/>
</dbReference>
<reference evidence="8" key="1">
    <citation type="journal article" date="2019" name="G3 (Bethesda)">
        <title>Genome Assemblies of Two Rare Opportunistic Yeast Pathogens: Diutina rugosa (syn. Candida rugosa) and Trichomonascus ciferrii (syn. Candida ciferrii).</title>
        <authorList>
            <person name="Mixao V."/>
            <person name="Saus E."/>
            <person name="Hansen A.P."/>
            <person name="Lass-Florl C."/>
            <person name="Gabaldon T."/>
        </authorList>
    </citation>
    <scope>NUCLEOTIDE SEQUENCE</scope>
    <source>
        <strain evidence="8">CBS 4856</strain>
    </source>
</reference>
<dbReference type="VEuPathDB" id="FungiDB:TRICI_003400"/>
<evidence type="ECO:0000256" key="5">
    <source>
        <dbReference type="ARBA" id="ARBA00023242"/>
    </source>
</evidence>
<dbReference type="GO" id="GO:0036297">
    <property type="term" value="P:interstrand cross-link repair"/>
    <property type="evidence" value="ECO:0007669"/>
    <property type="project" value="TreeGrafter"/>
</dbReference>
<dbReference type="Gene3D" id="3.60.15.10">
    <property type="entry name" value="Ribonuclease Z/Hydroxyacylglutathione hydrolase-like"/>
    <property type="match status" value="1"/>
</dbReference>
<dbReference type="CDD" id="cd16273">
    <property type="entry name" value="SNM1A-1C-like_MBL-fold"/>
    <property type="match status" value="1"/>
</dbReference>
<evidence type="ECO:0000256" key="3">
    <source>
        <dbReference type="ARBA" id="ARBA00022763"/>
    </source>
</evidence>
<dbReference type="GO" id="GO:0005634">
    <property type="term" value="C:nucleus"/>
    <property type="evidence" value="ECO:0007669"/>
    <property type="project" value="UniProtKB-SubCell"/>
</dbReference>